<gene>
    <name evidence="1" type="ORF">OFLC_LOCUS12230</name>
</gene>
<organism evidence="3">
    <name type="scientific">Onchocerca flexuosa</name>
    <dbReference type="NCBI Taxonomy" id="387005"/>
    <lineage>
        <taxon>Eukaryota</taxon>
        <taxon>Metazoa</taxon>
        <taxon>Ecdysozoa</taxon>
        <taxon>Nematoda</taxon>
        <taxon>Chromadorea</taxon>
        <taxon>Rhabditida</taxon>
        <taxon>Spirurina</taxon>
        <taxon>Spiruromorpha</taxon>
        <taxon>Filarioidea</taxon>
        <taxon>Onchocercidae</taxon>
        <taxon>Onchocerca</taxon>
    </lineage>
</organism>
<name>A0A183HXL7_9BILA</name>
<evidence type="ECO:0000313" key="3">
    <source>
        <dbReference type="WBParaSite" id="OFLC_0001223001-mRNA-1"/>
    </source>
</evidence>
<reference evidence="1 2" key="2">
    <citation type="submission" date="2018-11" db="EMBL/GenBank/DDBJ databases">
        <authorList>
            <consortium name="Pathogen Informatics"/>
        </authorList>
    </citation>
    <scope>NUCLEOTIDE SEQUENCE [LARGE SCALE GENOMIC DNA]</scope>
</reference>
<accession>A0A183HXL7</accession>
<sequence length="100" mass="11666">MCSSSRCIALGATVTMFRCCSRMERLDRDSMIVPFSSTWLPTPWVRSVSSFCLKSSTGASPGDHTWYFAYLQFLFLRHINKRYRIVFCWMTTTAYGSFFR</sequence>
<keyword evidence="2" id="KW-1185">Reference proteome</keyword>
<evidence type="ECO:0000313" key="1">
    <source>
        <dbReference type="EMBL" id="VDO83018.1"/>
    </source>
</evidence>
<proteinExistence type="predicted"/>
<reference evidence="3" key="1">
    <citation type="submission" date="2016-06" db="UniProtKB">
        <authorList>
            <consortium name="WormBaseParasite"/>
        </authorList>
    </citation>
    <scope>IDENTIFICATION</scope>
</reference>
<evidence type="ECO:0000313" key="2">
    <source>
        <dbReference type="Proteomes" id="UP000267606"/>
    </source>
</evidence>
<dbReference type="WBParaSite" id="OFLC_0001223001-mRNA-1">
    <property type="protein sequence ID" value="OFLC_0001223001-mRNA-1"/>
    <property type="gene ID" value="OFLC_0001223001"/>
</dbReference>
<protein>
    <submittedName>
        <fullName evidence="3">Secreted protein</fullName>
    </submittedName>
</protein>
<dbReference type="Proteomes" id="UP000267606">
    <property type="component" value="Unassembled WGS sequence"/>
</dbReference>
<dbReference type="AlphaFoldDB" id="A0A183HXL7"/>
<dbReference type="EMBL" id="UZAJ01018730">
    <property type="protein sequence ID" value="VDO83018.1"/>
    <property type="molecule type" value="Genomic_DNA"/>
</dbReference>